<dbReference type="Proteomes" id="UP001500822">
    <property type="component" value="Unassembled WGS sequence"/>
</dbReference>
<dbReference type="RefSeq" id="WP_345314311.1">
    <property type="nucleotide sequence ID" value="NZ_BAABIE010000020.1"/>
</dbReference>
<evidence type="ECO:0000256" key="1">
    <source>
        <dbReference type="ARBA" id="ARBA00023002"/>
    </source>
</evidence>
<feature type="domain" description="Luciferase-like" evidence="2">
    <location>
        <begin position="17"/>
        <end position="219"/>
    </location>
</feature>
<dbReference type="InterPro" id="IPR036661">
    <property type="entry name" value="Luciferase-like_sf"/>
</dbReference>
<dbReference type="InterPro" id="IPR019921">
    <property type="entry name" value="Lucif-like_OxRdtase_Rv2161c"/>
</dbReference>
<dbReference type="Pfam" id="PF00296">
    <property type="entry name" value="Bac_luciferase"/>
    <property type="match status" value="1"/>
</dbReference>
<protein>
    <submittedName>
        <fullName evidence="3">LLM class F420-dependent oxidoreductase</fullName>
    </submittedName>
</protein>
<dbReference type="Gene3D" id="3.20.20.30">
    <property type="entry name" value="Luciferase-like domain"/>
    <property type="match status" value="1"/>
</dbReference>
<keyword evidence="1" id="KW-0560">Oxidoreductase</keyword>
<dbReference type="PANTHER" id="PTHR43244">
    <property type="match status" value="1"/>
</dbReference>
<evidence type="ECO:0000313" key="4">
    <source>
        <dbReference type="Proteomes" id="UP001500822"/>
    </source>
</evidence>
<gene>
    <name evidence="3" type="ORF">GCM10023217_32630</name>
</gene>
<dbReference type="PANTHER" id="PTHR43244:SF1">
    <property type="entry name" value="5,10-METHYLENETETRAHYDROMETHANOPTERIN REDUCTASE"/>
    <property type="match status" value="1"/>
</dbReference>
<evidence type="ECO:0000313" key="3">
    <source>
        <dbReference type="EMBL" id="GAA4757837.1"/>
    </source>
</evidence>
<dbReference type="InterPro" id="IPR011251">
    <property type="entry name" value="Luciferase-like_dom"/>
</dbReference>
<comment type="caution">
    <text evidence="3">The sequence shown here is derived from an EMBL/GenBank/DDBJ whole genome shotgun (WGS) entry which is preliminary data.</text>
</comment>
<keyword evidence="4" id="KW-1185">Reference proteome</keyword>
<proteinExistence type="predicted"/>
<evidence type="ECO:0000259" key="2">
    <source>
        <dbReference type="Pfam" id="PF00296"/>
    </source>
</evidence>
<sequence length="285" mass="30010">MRVGLATPIVTRLPGVVSDWEATAGPAELARIAQAADRLGFAHLTCSEHVAVPTPIAAERGGTYWDPLSTFGFLAGQTQRIRFFTQVLVLGYHHPLEIAKRYGTLDLVSGGRVTLGLGVGSLKEEFELLEVPFAGRGARADDAIRALRASFGTAEPEYSGDHYSFGGMQVDPHPSAAGMPLWIGGQTPRSLQRAVELGDGWTPFALGRRQVREMLDAVSPPSGFDVVLATPPLDPIGDPDGATRALNNAVGAGATVINAAVRATSADNYVAALESLAQLAELETA</sequence>
<dbReference type="NCBIfam" id="TIGR03619">
    <property type="entry name" value="F420_Rv2161c"/>
    <property type="match status" value="1"/>
</dbReference>
<dbReference type="InterPro" id="IPR050564">
    <property type="entry name" value="F420-G6PD/mer"/>
</dbReference>
<dbReference type="SUPFAM" id="SSF51679">
    <property type="entry name" value="Bacterial luciferase-like"/>
    <property type="match status" value="1"/>
</dbReference>
<name>A0ABP8ZJK0_9ACTN</name>
<dbReference type="EMBL" id="BAABIE010000020">
    <property type="protein sequence ID" value="GAA4757837.1"/>
    <property type="molecule type" value="Genomic_DNA"/>
</dbReference>
<reference evidence="4" key="1">
    <citation type="journal article" date="2019" name="Int. J. Syst. Evol. Microbiol.">
        <title>The Global Catalogue of Microorganisms (GCM) 10K type strain sequencing project: providing services to taxonomists for standard genome sequencing and annotation.</title>
        <authorList>
            <consortium name="The Broad Institute Genomics Platform"/>
            <consortium name="The Broad Institute Genome Sequencing Center for Infectious Disease"/>
            <person name="Wu L."/>
            <person name="Ma J."/>
        </authorList>
    </citation>
    <scope>NUCLEOTIDE SEQUENCE [LARGE SCALE GENOMIC DNA]</scope>
    <source>
        <strain evidence="4">JCM 18077</strain>
    </source>
</reference>
<organism evidence="3 4">
    <name type="scientific">Gordonia alkaliphila</name>
    <dbReference type="NCBI Taxonomy" id="1053547"/>
    <lineage>
        <taxon>Bacteria</taxon>
        <taxon>Bacillati</taxon>
        <taxon>Actinomycetota</taxon>
        <taxon>Actinomycetes</taxon>
        <taxon>Mycobacteriales</taxon>
        <taxon>Gordoniaceae</taxon>
        <taxon>Gordonia</taxon>
    </lineage>
</organism>
<accession>A0ABP8ZJK0</accession>